<evidence type="ECO:0000313" key="3">
    <source>
        <dbReference type="Proteomes" id="UP000070720"/>
    </source>
</evidence>
<sequence length="72" mass="7949">MITSALSALNPVDLLAELLRLGSREGRDSVPEHHPELTLAKDFFASSVEIAHAQYQAKIDYHILSTFQTGNL</sequence>
<accession>A0A098E4J6</accession>
<dbReference type="Proteomes" id="UP000070720">
    <property type="component" value="Chromosome 3"/>
</dbReference>
<evidence type="ECO:0000313" key="2">
    <source>
        <dbReference type="EnsemblFungi" id="CEF88557"/>
    </source>
</evidence>
<dbReference type="VEuPathDB" id="FungiDB:FGRAMPH1_01G21373"/>
<gene>
    <name evidence="1" type="ORF">FGRAMPH1_01T21373</name>
</gene>
<proteinExistence type="predicted"/>
<organism evidence="1 3">
    <name type="scientific">Gibberella zeae (strain ATCC MYA-4620 / CBS 123657 / FGSC 9075 / NRRL 31084 / PH-1)</name>
    <name type="common">Wheat head blight fungus</name>
    <name type="synonym">Fusarium graminearum</name>
    <dbReference type="NCBI Taxonomy" id="229533"/>
    <lineage>
        <taxon>Eukaryota</taxon>
        <taxon>Fungi</taxon>
        <taxon>Dikarya</taxon>
        <taxon>Ascomycota</taxon>
        <taxon>Pezizomycotina</taxon>
        <taxon>Sordariomycetes</taxon>
        <taxon>Hypocreomycetidae</taxon>
        <taxon>Hypocreales</taxon>
        <taxon>Nectriaceae</taxon>
        <taxon>Fusarium</taxon>
    </lineage>
</organism>
<dbReference type="InParanoid" id="A0A098E4J6"/>
<keyword evidence="3" id="KW-1185">Reference proteome</keyword>
<evidence type="ECO:0000313" key="1">
    <source>
        <dbReference type="EMBL" id="CEF88557.1"/>
    </source>
</evidence>
<accession>A0A0E0SQ44</accession>
<reference evidence="2 3" key="2">
    <citation type="journal article" date="2010" name="Nature">
        <title>Comparative genomics reveals mobile pathogenicity chromosomes in Fusarium.</title>
        <authorList>
            <person name="Ma L.J."/>
            <person name="van der Does H.C."/>
            <person name="Borkovich K.A."/>
            <person name="Coleman J.J."/>
            <person name="Daboussi M.J."/>
            <person name="Di Pietro A."/>
            <person name="Dufresne M."/>
            <person name="Freitag M."/>
            <person name="Grabherr M."/>
            <person name="Henrissat B."/>
            <person name="Houterman P.M."/>
            <person name="Kang S."/>
            <person name="Shim W.B."/>
            <person name="Woloshuk C."/>
            <person name="Xie X."/>
            <person name="Xu J.R."/>
            <person name="Antoniw J."/>
            <person name="Baker S.E."/>
            <person name="Bluhm B.H."/>
            <person name="Breakspear A."/>
            <person name="Brown D.W."/>
            <person name="Butchko R.A."/>
            <person name="Chapman S."/>
            <person name="Coulson R."/>
            <person name="Coutinho P.M."/>
            <person name="Danchin E.G."/>
            <person name="Diener A."/>
            <person name="Gale L.R."/>
            <person name="Gardiner D.M."/>
            <person name="Goff S."/>
            <person name="Hammond-Kosack K.E."/>
            <person name="Hilburn K."/>
            <person name="Hua-Van A."/>
            <person name="Jonkers W."/>
            <person name="Kazan K."/>
            <person name="Kodira C.D."/>
            <person name="Koehrsen M."/>
            <person name="Kumar L."/>
            <person name="Lee Y.H."/>
            <person name="Li L."/>
            <person name="Manners J.M."/>
            <person name="Miranda-Saavedra D."/>
            <person name="Mukherjee M."/>
            <person name="Park G."/>
            <person name="Park J."/>
            <person name="Park S.Y."/>
            <person name="Proctor R.H."/>
            <person name="Regev A."/>
            <person name="Ruiz-Roldan M.C."/>
            <person name="Sain D."/>
            <person name="Sakthikumar S."/>
            <person name="Sykes S."/>
            <person name="Schwartz D.C."/>
            <person name="Turgeon B.G."/>
            <person name="Wapinski I."/>
            <person name="Yoder O."/>
            <person name="Young S."/>
            <person name="Zeng Q."/>
            <person name="Zhou S."/>
            <person name="Galagan J."/>
            <person name="Cuomo C.A."/>
            <person name="Kistler H.C."/>
            <person name="Rep M."/>
        </authorList>
    </citation>
    <scope>GENOME REANNOTATION</scope>
    <source>
        <strain evidence="3">ATCC MYA-4620 / CBS 123657 / FGSC 9075 / NRRL 31084 / PH-1</strain>
        <strain evidence="2">PH-1 / ATCC MYA-4620 / FGSC 9075 / NRRL 31084</strain>
    </source>
</reference>
<protein>
    <submittedName>
        <fullName evidence="1">Chromosome 3, complete genome</fullName>
    </submittedName>
</protein>
<name>A0A098E4J6_GIBZE</name>
<reference evidence="2 3" key="1">
    <citation type="journal article" date="2007" name="Science">
        <title>The Fusarium graminearum genome reveals a link between localized polymorphism and pathogen specialization.</title>
        <authorList>
            <person name="Cuomo C.A."/>
            <person name="Gueldener U."/>
            <person name="Xu J.-R."/>
            <person name="Trail F."/>
            <person name="Turgeon B.G."/>
            <person name="Di Pietro A."/>
            <person name="Walton J.D."/>
            <person name="Ma L.-J."/>
            <person name="Baker S.E."/>
            <person name="Rep M."/>
            <person name="Adam G."/>
            <person name="Antoniw J."/>
            <person name="Baldwin T."/>
            <person name="Calvo S.E."/>
            <person name="Chang Y.-L."/>
            <person name="DeCaprio D."/>
            <person name="Gale L.R."/>
            <person name="Gnerre S."/>
            <person name="Goswami R.S."/>
            <person name="Hammond-Kosack K."/>
            <person name="Harris L.J."/>
            <person name="Hilburn K."/>
            <person name="Kennell J.C."/>
            <person name="Kroken S."/>
            <person name="Magnuson J.K."/>
            <person name="Mannhaupt G."/>
            <person name="Mauceli E.W."/>
            <person name="Mewes H.-W."/>
            <person name="Mitterbauer R."/>
            <person name="Muehlbauer G."/>
            <person name="Muensterkoetter M."/>
            <person name="Nelson D."/>
            <person name="O'Donnell K."/>
            <person name="Ouellet T."/>
            <person name="Qi W."/>
            <person name="Quesneville H."/>
            <person name="Roncero M.I.G."/>
            <person name="Seong K.-Y."/>
            <person name="Tetko I.V."/>
            <person name="Urban M."/>
            <person name="Waalwijk C."/>
            <person name="Ward T.J."/>
            <person name="Yao J."/>
            <person name="Birren B.W."/>
            <person name="Kistler H.C."/>
        </authorList>
    </citation>
    <scope>NUCLEOTIDE SEQUENCE [LARGE SCALE GENOMIC DNA]</scope>
    <source>
        <strain evidence="3">ATCC MYA-4620 / CBS 123657 / FGSC 9075 / NRRL 31084 / PH-1</strain>
        <strain evidence="2">PH-1 / ATCC MYA-4620 / FGSC 9075 / NRRL 31084</strain>
    </source>
</reference>
<dbReference type="EMBL" id="HG970334">
    <property type="protein sequence ID" value="CEF88557.1"/>
    <property type="molecule type" value="Genomic_DNA"/>
</dbReference>
<dbReference type="EnsemblFungi" id="CEF88557">
    <property type="protein sequence ID" value="CEF88557"/>
    <property type="gene ID" value="FGRRES_15637"/>
</dbReference>
<reference evidence="1 3" key="3">
    <citation type="journal article" date="2015" name="BMC Genomics">
        <title>The completed genome sequence of the pathogenic ascomycete fungus Fusarium graminearum.</title>
        <authorList>
            <person name="King R."/>
            <person name="Urban M."/>
            <person name="Hammond-Kosack M.C."/>
            <person name="Hassani-Pak K."/>
            <person name="Hammond-Kosack K.E."/>
        </authorList>
    </citation>
    <scope>NUCLEOTIDE SEQUENCE [LARGE SCALE GENOMIC DNA]</scope>
    <source>
        <strain evidence="3">ATCC MYA-4620 / CBS 123657 / FGSC 9075 / NRRL 31084 / PH-1</strain>
        <strain evidence="1">PH-1</strain>
    </source>
</reference>
<reference evidence="2" key="4">
    <citation type="submission" date="2017-01" db="UniProtKB">
        <authorList>
            <consortium name="EnsemblFungi"/>
        </authorList>
    </citation>
    <scope>IDENTIFICATION</scope>
    <source>
        <strain evidence="2">PH-1 / ATCC MYA-4620 / FGSC 9075 / NRRL 31084</strain>
    </source>
</reference>
<dbReference type="AlphaFoldDB" id="A0A098E4J6"/>